<keyword evidence="1" id="KW-0812">Transmembrane</keyword>
<evidence type="ECO:0000313" key="2">
    <source>
        <dbReference type="EMBL" id="EJW72181.1"/>
    </source>
</evidence>
<comment type="caution">
    <text evidence="2">The sequence shown here is derived from an EMBL/GenBank/DDBJ whole genome shotgun (WGS) entry which is preliminary data.</text>
</comment>
<dbReference type="AlphaFoldDB" id="J9DRG5"/>
<evidence type="ECO:0000313" key="3">
    <source>
        <dbReference type="Proteomes" id="UP000004810"/>
    </source>
</evidence>
<keyword evidence="1" id="KW-0472">Membrane</keyword>
<protein>
    <submittedName>
        <fullName evidence="2">Uncharacterized protein</fullName>
    </submittedName>
</protein>
<feature type="transmembrane region" description="Helical" evidence="1">
    <location>
        <begin position="21"/>
        <end position="37"/>
    </location>
</feature>
<feature type="non-terminal residue" evidence="2">
    <location>
        <position position="62"/>
    </location>
</feature>
<dbReference type="Proteomes" id="UP000004810">
    <property type="component" value="Unassembled WGS sequence"/>
</dbReference>
<sequence length="62" mass="7573">MIKKCIILRDDDSILRTRRRSGRFFLLMQFWFCLESMHSSRFYMIYTAIGSIYYASFINVFL</sequence>
<accession>J9DRG5</accession>
<organism evidence="2 3">
    <name type="scientific">Wuchereria bancrofti</name>
    <dbReference type="NCBI Taxonomy" id="6293"/>
    <lineage>
        <taxon>Eukaryota</taxon>
        <taxon>Metazoa</taxon>
        <taxon>Ecdysozoa</taxon>
        <taxon>Nematoda</taxon>
        <taxon>Chromadorea</taxon>
        <taxon>Rhabditida</taxon>
        <taxon>Spirurina</taxon>
        <taxon>Spiruromorpha</taxon>
        <taxon>Filarioidea</taxon>
        <taxon>Onchocercidae</taxon>
        <taxon>Wuchereria</taxon>
    </lineage>
</organism>
<proteinExistence type="predicted"/>
<reference evidence="3" key="1">
    <citation type="submission" date="2012-08" db="EMBL/GenBank/DDBJ databases">
        <title>The Genome Sequence of Wuchereria bancrofti.</title>
        <authorList>
            <person name="Nutman T.B."/>
            <person name="Fink D.L."/>
            <person name="Russ C."/>
            <person name="Young S."/>
            <person name="Zeng Q."/>
            <person name="Koehrsen M."/>
            <person name="Alvarado L."/>
            <person name="Berlin A."/>
            <person name="Chapman S.B."/>
            <person name="Chen Z."/>
            <person name="Freedman E."/>
            <person name="Gellesch M."/>
            <person name="Goldberg J."/>
            <person name="Griggs A."/>
            <person name="Gujja S."/>
            <person name="Heilman E.R."/>
            <person name="Heiman D."/>
            <person name="Hepburn T."/>
            <person name="Howarth C."/>
            <person name="Jen D."/>
            <person name="Larson L."/>
            <person name="Lewis B."/>
            <person name="Mehta T."/>
            <person name="Park D."/>
            <person name="Pearson M."/>
            <person name="Roberts A."/>
            <person name="Saif S."/>
            <person name="Shea T."/>
            <person name="Shenoy N."/>
            <person name="Sisk P."/>
            <person name="Stolte C."/>
            <person name="Sykes S."/>
            <person name="Walk T."/>
            <person name="White J."/>
            <person name="Yandava C."/>
            <person name="Haas B."/>
            <person name="Henn M.R."/>
            <person name="Nusbaum C."/>
            <person name="Birren B."/>
        </authorList>
    </citation>
    <scope>NUCLEOTIDE SEQUENCE [LARGE SCALE GENOMIC DNA]</scope>
    <source>
        <strain evidence="3">NA</strain>
    </source>
</reference>
<dbReference type="EMBL" id="ADBV01016728">
    <property type="protein sequence ID" value="EJW72181.1"/>
    <property type="molecule type" value="Genomic_DNA"/>
</dbReference>
<feature type="transmembrane region" description="Helical" evidence="1">
    <location>
        <begin position="43"/>
        <end position="61"/>
    </location>
</feature>
<evidence type="ECO:0000256" key="1">
    <source>
        <dbReference type="SAM" id="Phobius"/>
    </source>
</evidence>
<gene>
    <name evidence="2" type="ORF">WUBG_16912</name>
</gene>
<name>J9DRG5_WUCBA</name>
<keyword evidence="1" id="KW-1133">Transmembrane helix</keyword>